<dbReference type="AlphaFoldDB" id="A0A166W2H4"/>
<reference evidence="2 3" key="1">
    <citation type="submission" date="2015-06" db="EMBL/GenBank/DDBJ databases">
        <title>Survival trade-offs in plant roots during colonization by closely related pathogenic and mutualistic fungi.</title>
        <authorList>
            <person name="Hacquard S."/>
            <person name="Kracher B."/>
            <person name="Hiruma K."/>
            <person name="Weinman A."/>
            <person name="Muench P."/>
            <person name="Garrido Oter R."/>
            <person name="Ver Loren van Themaat E."/>
            <person name="Dallerey J.-F."/>
            <person name="Damm U."/>
            <person name="Henrissat B."/>
            <person name="Lespinet O."/>
            <person name="Thon M."/>
            <person name="Kemen E."/>
            <person name="McHardy A.C."/>
            <person name="Schulze-Lefert P."/>
            <person name="O'Connell R.J."/>
        </authorList>
    </citation>
    <scope>NUCLEOTIDE SEQUENCE [LARGE SCALE GENOMIC DNA]</scope>
    <source>
        <strain evidence="2 3">0861</strain>
    </source>
</reference>
<gene>
    <name evidence="2" type="ORF">CT0861_11294</name>
</gene>
<dbReference type="InterPro" id="IPR011990">
    <property type="entry name" value="TPR-like_helical_dom_sf"/>
</dbReference>
<dbReference type="STRING" id="708197.A0A166W2H4"/>
<evidence type="ECO:0000256" key="1">
    <source>
        <dbReference type="SAM" id="MobiDB-lite"/>
    </source>
</evidence>
<dbReference type="EMBL" id="LFIV01000025">
    <property type="protein sequence ID" value="KZL75239.1"/>
    <property type="molecule type" value="Genomic_DNA"/>
</dbReference>
<comment type="caution">
    <text evidence="2">The sequence shown here is derived from an EMBL/GenBank/DDBJ whole genome shotgun (WGS) entry which is preliminary data.</text>
</comment>
<feature type="region of interest" description="Disordered" evidence="1">
    <location>
        <begin position="622"/>
        <end position="645"/>
    </location>
</feature>
<sequence>MWPLKASMFLQSRFLVNLQALQKVSCVLARRLFSPSLNPFRSRAMQPIPPENRLKLALGNSCVAVKRRLCSSSLEQISFSLFSHQTQSAANVKAQLWLDLGSWEEQPLARPACLPIAQTINELLSPAGHWDGHVSHSVRFFFLASSGLNRAFHRFCREPRQARDIHRRQLLGLRGKWRMALRLGRFALRHSQGLGTLTEGLALLGVGLAYRNPTPTDWIPAQHHFRMAKLLFERLPSGADQTFYLLRAVLLLCDTLVRHEDIGGIAEQLAQLAERLLCKSREQPAFLRSMVELGQIYYYTSRWVEGEELLRELVPMLVMRRGKRHVTTIEAQRGLVSILVNQDKYEEAEFAYRIARDWNEEAPIYGHEEKAAIDYNIAMCLSRRGRDKEARVELVTLTSFRLKRYGEVIDICQSFQQVLDENTARFRICSPATLRNMEGHVTALKALHRWNEAIVILRDLCWHEASNVARVVEQTLKTRLNLAHTLRYAGYHREAVYEYHKCLEIQRAASQNFKDEAHIRIILKYLAYLYELMRDRNNALIAYSQLQRGYQGRLSQHHNFFKYEWCWGKIFMLQGRWEHALKLLLSPLAVKRDIDTAVSTIASLPIKAVHVMRPSRRVLEPTQPSILDVSDKTDEEERQGLGKRETRGELHIKELTLKEEEDQSWDKVDWWEEVNNAVDAVRNEETFQAYTPLDEVDSEVDHNEAQETVDTPPYR</sequence>
<dbReference type="PANTHER" id="PTHR46082">
    <property type="entry name" value="ATP/GTP-BINDING PROTEIN-RELATED"/>
    <property type="match status" value="1"/>
</dbReference>
<protein>
    <submittedName>
        <fullName evidence="2">Kinesin light chain 1</fullName>
    </submittedName>
</protein>
<dbReference type="Gene3D" id="1.25.40.10">
    <property type="entry name" value="Tetratricopeptide repeat domain"/>
    <property type="match status" value="2"/>
</dbReference>
<feature type="region of interest" description="Disordered" evidence="1">
    <location>
        <begin position="692"/>
        <end position="715"/>
    </location>
</feature>
<dbReference type="InterPro" id="IPR053137">
    <property type="entry name" value="NLR-like"/>
</dbReference>
<name>A0A166W2H4_9PEZI</name>
<dbReference type="Pfam" id="PF13374">
    <property type="entry name" value="TPR_10"/>
    <property type="match status" value="1"/>
</dbReference>
<keyword evidence="3" id="KW-1185">Reference proteome</keyword>
<evidence type="ECO:0000313" key="3">
    <source>
        <dbReference type="Proteomes" id="UP000076552"/>
    </source>
</evidence>
<dbReference type="Proteomes" id="UP000076552">
    <property type="component" value="Unassembled WGS sequence"/>
</dbReference>
<dbReference type="PANTHER" id="PTHR46082:SF6">
    <property type="entry name" value="AAA+ ATPASE DOMAIN-CONTAINING PROTEIN-RELATED"/>
    <property type="match status" value="1"/>
</dbReference>
<proteinExistence type="predicted"/>
<accession>A0A166W2H4</accession>
<dbReference type="SUPFAM" id="SSF48452">
    <property type="entry name" value="TPR-like"/>
    <property type="match status" value="2"/>
</dbReference>
<evidence type="ECO:0000313" key="2">
    <source>
        <dbReference type="EMBL" id="KZL75239.1"/>
    </source>
</evidence>
<organism evidence="2 3">
    <name type="scientific">Colletotrichum tofieldiae</name>
    <dbReference type="NCBI Taxonomy" id="708197"/>
    <lineage>
        <taxon>Eukaryota</taxon>
        <taxon>Fungi</taxon>
        <taxon>Dikarya</taxon>
        <taxon>Ascomycota</taxon>
        <taxon>Pezizomycotina</taxon>
        <taxon>Sordariomycetes</taxon>
        <taxon>Hypocreomycetidae</taxon>
        <taxon>Glomerellales</taxon>
        <taxon>Glomerellaceae</taxon>
        <taxon>Colletotrichum</taxon>
        <taxon>Colletotrichum spaethianum species complex</taxon>
    </lineage>
</organism>